<evidence type="ECO:0000256" key="1">
    <source>
        <dbReference type="SAM" id="MobiDB-lite"/>
    </source>
</evidence>
<keyword evidence="4" id="KW-1185">Reference proteome</keyword>
<gene>
    <name evidence="3" type="ORF">DM01DRAFT_1026766</name>
</gene>
<protein>
    <submittedName>
        <fullName evidence="3">Uncharacterized protein</fullName>
    </submittedName>
</protein>
<name>A0A1X2GKI7_9FUNG</name>
<evidence type="ECO:0000256" key="2">
    <source>
        <dbReference type="SAM" id="Phobius"/>
    </source>
</evidence>
<feature type="transmembrane region" description="Helical" evidence="2">
    <location>
        <begin position="66"/>
        <end position="89"/>
    </location>
</feature>
<evidence type="ECO:0000313" key="4">
    <source>
        <dbReference type="Proteomes" id="UP000242146"/>
    </source>
</evidence>
<keyword evidence="2" id="KW-1133">Transmembrane helix</keyword>
<dbReference type="EMBL" id="MCGT01000011">
    <property type="protein sequence ID" value="ORX55791.1"/>
    <property type="molecule type" value="Genomic_DNA"/>
</dbReference>
<comment type="caution">
    <text evidence="3">The sequence shown here is derived from an EMBL/GenBank/DDBJ whole genome shotgun (WGS) entry which is preliminary data.</text>
</comment>
<accession>A0A1X2GKI7</accession>
<keyword evidence="2" id="KW-0472">Membrane</keyword>
<organism evidence="3 4">
    <name type="scientific">Hesseltinella vesiculosa</name>
    <dbReference type="NCBI Taxonomy" id="101127"/>
    <lineage>
        <taxon>Eukaryota</taxon>
        <taxon>Fungi</taxon>
        <taxon>Fungi incertae sedis</taxon>
        <taxon>Mucoromycota</taxon>
        <taxon>Mucoromycotina</taxon>
        <taxon>Mucoromycetes</taxon>
        <taxon>Mucorales</taxon>
        <taxon>Cunninghamellaceae</taxon>
        <taxon>Hesseltinella</taxon>
    </lineage>
</organism>
<dbReference type="AlphaFoldDB" id="A0A1X2GKI7"/>
<keyword evidence="2" id="KW-0812">Transmembrane</keyword>
<proteinExistence type="predicted"/>
<dbReference type="OrthoDB" id="2289609at2759"/>
<evidence type="ECO:0000313" key="3">
    <source>
        <dbReference type="EMBL" id="ORX55791.1"/>
    </source>
</evidence>
<feature type="region of interest" description="Disordered" evidence="1">
    <location>
        <begin position="31"/>
        <end position="56"/>
    </location>
</feature>
<dbReference type="Proteomes" id="UP000242146">
    <property type="component" value="Unassembled WGS sequence"/>
</dbReference>
<reference evidence="3 4" key="1">
    <citation type="submission" date="2016-07" db="EMBL/GenBank/DDBJ databases">
        <title>Pervasive Adenine N6-methylation of Active Genes in Fungi.</title>
        <authorList>
            <consortium name="DOE Joint Genome Institute"/>
            <person name="Mondo S.J."/>
            <person name="Dannebaum R.O."/>
            <person name="Kuo R.C."/>
            <person name="Labutti K."/>
            <person name="Haridas S."/>
            <person name="Kuo A."/>
            <person name="Salamov A."/>
            <person name="Ahrendt S.R."/>
            <person name="Lipzen A."/>
            <person name="Sullivan W."/>
            <person name="Andreopoulos W.B."/>
            <person name="Clum A."/>
            <person name="Lindquist E."/>
            <person name="Daum C."/>
            <person name="Ramamoorthy G.K."/>
            <person name="Gryganskyi A."/>
            <person name="Culley D."/>
            <person name="Magnuson J.K."/>
            <person name="James T.Y."/>
            <person name="O'Malley M.A."/>
            <person name="Stajich J.E."/>
            <person name="Spatafora J.W."/>
            <person name="Visel A."/>
            <person name="Grigoriev I.V."/>
        </authorList>
    </citation>
    <scope>NUCLEOTIDE SEQUENCE [LARGE SCALE GENOMIC DNA]</scope>
    <source>
        <strain evidence="3 4">NRRL 3301</strain>
    </source>
</reference>
<sequence length="108" mass="11794">MSDKQERPSPATFNSTATVCDEDLVESPNTVVAEDSEKNAIPTSDESKLDPLSDPSLPPLDGKRGWMVVIGAFAIQILAFGVASSWDLYGFIFKHILSLLEPWVELTV</sequence>